<evidence type="ECO:0000259" key="4">
    <source>
        <dbReference type="PROSITE" id="PS51203"/>
    </source>
</evidence>
<gene>
    <name evidence="5" type="ORF">Cvel_14820</name>
</gene>
<name>A0A0G4F358_9ALVE</name>
<evidence type="ECO:0000256" key="1">
    <source>
        <dbReference type="ARBA" id="ARBA00025733"/>
    </source>
</evidence>
<dbReference type="CDD" id="cd06463">
    <property type="entry name" value="p23_like"/>
    <property type="match status" value="1"/>
</dbReference>
<dbReference type="GO" id="GO:0005634">
    <property type="term" value="C:nucleus"/>
    <property type="evidence" value="ECO:0007669"/>
    <property type="project" value="TreeGrafter"/>
</dbReference>
<feature type="compositionally biased region" description="Acidic residues" evidence="2">
    <location>
        <begin position="272"/>
        <end position="288"/>
    </location>
</feature>
<reference evidence="5" key="1">
    <citation type="submission" date="2014-11" db="EMBL/GenBank/DDBJ databases">
        <authorList>
            <person name="Otto D Thomas"/>
            <person name="Naeem Raeece"/>
        </authorList>
    </citation>
    <scope>NUCLEOTIDE SEQUENCE</scope>
</reference>
<evidence type="ECO:0000256" key="3">
    <source>
        <dbReference type="SAM" id="SignalP"/>
    </source>
</evidence>
<dbReference type="InterPro" id="IPR045250">
    <property type="entry name" value="p23-like"/>
</dbReference>
<dbReference type="InterPro" id="IPR008978">
    <property type="entry name" value="HSP20-like_chaperone"/>
</dbReference>
<comment type="similarity">
    <text evidence="1">Belongs to the p23/wos2 family.</text>
</comment>
<dbReference type="PROSITE" id="PS51203">
    <property type="entry name" value="CS"/>
    <property type="match status" value="1"/>
</dbReference>
<dbReference type="Gene3D" id="2.60.40.790">
    <property type="match status" value="1"/>
</dbReference>
<dbReference type="PANTHER" id="PTHR22932">
    <property type="entry name" value="TELOMERASE-BINDING PROTEIN P23 HSP90 CO-CHAPERONE"/>
    <property type="match status" value="1"/>
</dbReference>
<dbReference type="EMBL" id="CDMZ01000076">
    <property type="protein sequence ID" value="CEM06063.1"/>
    <property type="molecule type" value="Genomic_DNA"/>
</dbReference>
<evidence type="ECO:0000313" key="5">
    <source>
        <dbReference type="EMBL" id="CEM06063.1"/>
    </source>
</evidence>
<protein>
    <recommendedName>
        <fullName evidence="4">CS domain-containing protein</fullName>
    </recommendedName>
</protein>
<evidence type="ECO:0000256" key="2">
    <source>
        <dbReference type="SAM" id="MobiDB-lite"/>
    </source>
</evidence>
<accession>A0A0G4F358</accession>
<dbReference type="InterPro" id="IPR007052">
    <property type="entry name" value="CS_dom"/>
</dbReference>
<keyword evidence="3" id="KW-0732">Signal</keyword>
<feature type="signal peptide" evidence="3">
    <location>
        <begin position="1"/>
        <end position="23"/>
    </location>
</feature>
<sequence>MGGFRLLLLQGALFSLVTLRGRGEVCPSEENALVAFKQQAESEPFDRVELENAITRGWFDLAGQIIRRAHAQSRDVSSSVRAAVQTVKNKADELIRLLNKDAETIQVMSPAFQWAQSADSIFLNIKFSFRWSAPGALSVENEVIEANGSSFYFAGIGTHSHVKKKYELKLDLFSEVDSKVVEWSFGSVGKLTVTLRKREKRKWKRLLKDANQKISNMSVWWDMKEKYASEVDRLGEDAEDAAKDSGKTSVGKSSSEEEKKSAEGSSKGGDSAGEEEEEDLSGDSDEEEEKAKAASKTNAKEEL</sequence>
<feature type="region of interest" description="Disordered" evidence="2">
    <location>
        <begin position="238"/>
        <end position="303"/>
    </location>
</feature>
<dbReference type="SUPFAM" id="SSF49764">
    <property type="entry name" value="HSP20-like chaperones"/>
    <property type="match status" value="1"/>
</dbReference>
<dbReference type="AlphaFoldDB" id="A0A0G4F358"/>
<dbReference type="GO" id="GO:0051087">
    <property type="term" value="F:protein-folding chaperone binding"/>
    <property type="evidence" value="ECO:0007669"/>
    <property type="project" value="TreeGrafter"/>
</dbReference>
<dbReference type="GO" id="GO:0051879">
    <property type="term" value="F:Hsp90 protein binding"/>
    <property type="evidence" value="ECO:0007669"/>
    <property type="project" value="InterPro"/>
</dbReference>
<dbReference type="GO" id="GO:0006457">
    <property type="term" value="P:protein folding"/>
    <property type="evidence" value="ECO:0007669"/>
    <property type="project" value="TreeGrafter"/>
</dbReference>
<feature type="domain" description="CS" evidence="4">
    <location>
        <begin position="107"/>
        <end position="207"/>
    </location>
</feature>
<dbReference type="VEuPathDB" id="CryptoDB:Cvel_14820"/>
<dbReference type="PhylomeDB" id="A0A0G4F358"/>
<proteinExistence type="inferred from homology"/>
<feature type="chain" id="PRO_5005188680" description="CS domain-containing protein" evidence="3">
    <location>
        <begin position="24"/>
        <end position="303"/>
    </location>
</feature>
<dbReference type="GO" id="GO:0005829">
    <property type="term" value="C:cytosol"/>
    <property type="evidence" value="ECO:0007669"/>
    <property type="project" value="TreeGrafter"/>
</dbReference>
<dbReference type="GO" id="GO:0051131">
    <property type="term" value="P:chaperone-mediated protein complex assembly"/>
    <property type="evidence" value="ECO:0007669"/>
    <property type="project" value="TreeGrafter"/>
</dbReference>
<dbReference type="PANTHER" id="PTHR22932:SF1">
    <property type="entry name" value="CO-CHAPERONE PROTEIN DAF-41"/>
    <property type="match status" value="1"/>
</dbReference>
<organism evidence="5">
    <name type="scientific">Chromera velia CCMP2878</name>
    <dbReference type="NCBI Taxonomy" id="1169474"/>
    <lineage>
        <taxon>Eukaryota</taxon>
        <taxon>Sar</taxon>
        <taxon>Alveolata</taxon>
        <taxon>Colpodellida</taxon>
        <taxon>Chromeraceae</taxon>
        <taxon>Chromera</taxon>
    </lineage>
</organism>